<feature type="signal peptide" evidence="1">
    <location>
        <begin position="1"/>
        <end position="19"/>
    </location>
</feature>
<evidence type="ECO:0000256" key="1">
    <source>
        <dbReference type="SAM" id="SignalP"/>
    </source>
</evidence>
<name>A0A917PJW7_9DEIO</name>
<keyword evidence="3" id="KW-1185">Reference proteome</keyword>
<gene>
    <name evidence="2" type="ORF">GCM10008939_26670</name>
</gene>
<dbReference type="Proteomes" id="UP000635726">
    <property type="component" value="Unassembled WGS sequence"/>
</dbReference>
<dbReference type="EMBL" id="BMOE01000009">
    <property type="protein sequence ID" value="GGJ81334.1"/>
    <property type="molecule type" value="Genomic_DNA"/>
</dbReference>
<sequence>MTARIVSLLLALTCVSVQATPVRPLPTGPGAGTVSPVRSSPVGPAPVGVPVNPYASTDPRLNAVRPVLELLVTLRQVQDAARGWPVGGPERRALAAVLARPAGEALDVQAAGVLHAQVLAALGEDDRARFEAGRATQVERLRALMMRARFASEDGQPQTARFAYSQWLGSRTVDTLLNAPDAASVSRAVGSAVQRARQAIGTP</sequence>
<feature type="chain" id="PRO_5036906175" evidence="1">
    <location>
        <begin position="20"/>
        <end position="203"/>
    </location>
</feature>
<keyword evidence="1" id="KW-0732">Signal</keyword>
<reference evidence="2" key="1">
    <citation type="journal article" date="2014" name="Int. J. Syst. Evol. Microbiol.">
        <title>Complete genome sequence of Corynebacterium casei LMG S-19264T (=DSM 44701T), isolated from a smear-ripened cheese.</title>
        <authorList>
            <consortium name="US DOE Joint Genome Institute (JGI-PGF)"/>
            <person name="Walter F."/>
            <person name="Albersmeier A."/>
            <person name="Kalinowski J."/>
            <person name="Ruckert C."/>
        </authorList>
    </citation>
    <scope>NUCLEOTIDE SEQUENCE</scope>
    <source>
        <strain evidence="2">JCM 14371</strain>
    </source>
</reference>
<dbReference type="AlphaFoldDB" id="A0A917PJW7"/>
<evidence type="ECO:0000313" key="3">
    <source>
        <dbReference type="Proteomes" id="UP000635726"/>
    </source>
</evidence>
<reference evidence="2" key="2">
    <citation type="submission" date="2020-09" db="EMBL/GenBank/DDBJ databases">
        <authorList>
            <person name="Sun Q."/>
            <person name="Ohkuma M."/>
        </authorList>
    </citation>
    <scope>NUCLEOTIDE SEQUENCE</scope>
    <source>
        <strain evidence="2">JCM 14371</strain>
    </source>
</reference>
<accession>A0A917PJW7</accession>
<comment type="caution">
    <text evidence="2">The sequence shown here is derived from an EMBL/GenBank/DDBJ whole genome shotgun (WGS) entry which is preliminary data.</text>
</comment>
<organism evidence="2 3">
    <name type="scientific">Deinococcus aquiradiocola</name>
    <dbReference type="NCBI Taxonomy" id="393059"/>
    <lineage>
        <taxon>Bacteria</taxon>
        <taxon>Thermotogati</taxon>
        <taxon>Deinococcota</taxon>
        <taxon>Deinococci</taxon>
        <taxon>Deinococcales</taxon>
        <taxon>Deinococcaceae</taxon>
        <taxon>Deinococcus</taxon>
    </lineage>
</organism>
<protein>
    <submittedName>
        <fullName evidence="2">Uncharacterized protein</fullName>
    </submittedName>
</protein>
<proteinExistence type="predicted"/>
<dbReference type="RefSeq" id="WP_188963777.1">
    <property type="nucleotide sequence ID" value="NZ_BMOE01000009.1"/>
</dbReference>
<evidence type="ECO:0000313" key="2">
    <source>
        <dbReference type="EMBL" id="GGJ81334.1"/>
    </source>
</evidence>